<dbReference type="HAMAP" id="MF_01631">
    <property type="entry name" value="GlmU"/>
    <property type="match status" value="1"/>
</dbReference>
<feature type="binding site" evidence="18">
    <location>
        <begin position="385"/>
        <end position="386"/>
    </location>
    <ligand>
        <name>acetyl-CoA</name>
        <dbReference type="ChEBI" id="CHEBI:57288"/>
    </ligand>
</feature>
<evidence type="ECO:0000256" key="6">
    <source>
        <dbReference type="ARBA" id="ARBA00022695"/>
    </source>
</evidence>
<organism evidence="20 21">
    <name type="scientific">Alicyclobacillus fastidiosus</name>
    <dbReference type="NCBI Taxonomy" id="392011"/>
    <lineage>
        <taxon>Bacteria</taxon>
        <taxon>Bacillati</taxon>
        <taxon>Bacillota</taxon>
        <taxon>Bacilli</taxon>
        <taxon>Bacillales</taxon>
        <taxon>Alicyclobacillaceae</taxon>
        <taxon>Alicyclobacillus</taxon>
    </lineage>
</organism>
<dbReference type="InterPro" id="IPR038009">
    <property type="entry name" value="GlmU_C_LbH"/>
</dbReference>
<evidence type="ECO:0000256" key="12">
    <source>
        <dbReference type="ARBA" id="ARBA00023268"/>
    </source>
</evidence>
<dbReference type="InterPro" id="IPR050065">
    <property type="entry name" value="GlmU-like"/>
</dbReference>
<dbReference type="NCBIfam" id="NF010934">
    <property type="entry name" value="PRK14354.1"/>
    <property type="match status" value="1"/>
</dbReference>
<evidence type="ECO:0000256" key="7">
    <source>
        <dbReference type="ARBA" id="ARBA00022723"/>
    </source>
</evidence>
<dbReference type="EMBL" id="CP104067">
    <property type="protein sequence ID" value="WAH42204.1"/>
    <property type="molecule type" value="Genomic_DNA"/>
</dbReference>
<evidence type="ECO:0000256" key="8">
    <source>
        <dbReference type="ARBA" id="ARBA00022737"/>
    </source>
</evidence>
<keyword evidence="11 18" id="KW-0573">Peptidoglycan synthesis</keyword>
<feature type="region of interest" description="Linker" evidence="18">
    <location>
        <begin position="230"/>
        <end position="250"/>
    </location>
</feature>
<evidence type="ECO:0000256" key="15">
    <source>
        <dbReference type="ARBA" id="ARBA00048247"/>
    </source>
</evidence>
<reference evidence="20" key="1">
    <citation type="submission" date="2022-08" db="EMBL/GenBank/DDBJ databases">
        <title>Alicyclobacillus fastidiosus DSM 17978, complete genome.</title>
        <authorList>
            <person name="Wang Q."/>
            <person name="Cai R."/>
            <person name="Wang Z."/>
        </authorList>
    </citation>
    <scope>NUCLEOTIDE SEQUENCE</scope>
    <source>
        <strain evidence="20">DSM 17978</strain>
    </source>
</reference>
<comment type="pathway">
    <text evidence="18">Nucleotide-sugar biosynthesis; UDP-N-acetyl-alpha-D-glucosamine biosynthesis; N-acetyl-alpha-D-glucosamine 1-phosphate from alpha-D-glucosamine 6-phosphate (route II): step 2/2.</text>
</comment>
<evidence type="ECO:0000256" key="1">
    <source>
        <dbReference type="ARBA" id="ARBA00004496"/>
    </source>
</evidence>
<dbReference type="CDD" id="cd02540">
    <property type="entry name" value="GT2_GlmU_N_bac"/>
    <property type="match status" value="1"/>
</dbReference>
<dbReference type="GO" id="GO:0019134">
    <property type="term" value="F:glucosamine-1-phosphate N-acetyltransferase activity"/>
    <property type="evidence" value="ECO:0007669"/>
    <property type="project" value="UniProtKB-EC"/>
</dbReference>
<evidence type="ECO:0000256" key="5">
    <source>
        <dbReference type="ARBA" id="ARBA00022679"/>
    </source>
</evidence>
<keyword evidence="4 18" id="KW-0963">Cytoplasm</keyword>
<dbReference type="InterPro" id="IPR029044">
    <property type="entry name" value="Nucleotide-diphossugar_trans"/>
</dbReference>
<dbReference type="CDD" id="cd03353">
    <property type="entry name" value="LbH_GlmU_C"/>
    <property type="match status" value="1"/>
</dbReference>
<feature type="region of interest" description="Pyrophosphorylase" evidence="18">
    <location>
        <begin position="1"/>
        <end position="229"/>
    </location>
</feature>
<keyword evidence="6 18" id="KW-0548">Nucleotidyltransferase</keyword>
<dbReference type="Pfam" id="PF12804">
    <property type="entry name" value="NTP_transf_3"/>
    <property type="match status" value="1"/>
</dbReference>
<feature type="binding site" evidence="18">
    <location>
        <position position="332"/>
    </location>
    <ligand>
        <name>UDP-N-acetyl-alpha-D-glucosamine</name>
        <dbReference type="ChEBI" id="CHEBI:57705"/>
    </ligand>
</feature>
<comment type="cofactor">
    <cofactor evidence="18">
        <name>Mg(2+)</name>
        <dbReference type="ChEBI" id="CHEBI:18420"/>
    </cofactor>
    <text evidence="18">Binds 1 Mg(2+) ion per subunit.</text>
</comment>
<feature type="binding site" evidence="18">
    <location>
        <position position="72"/>
    </location>
    <ligand>
        <name>UDP-N-acetyl-alpha-D-glucosamine</name>
        <dbReference type="ChEBI" id="CHEBI:57705"/>
    </ligand>
</feature>
<name>A0ABY6ZH76_9BACL</name>
<feature type="binding site" evidence="18">
    <location>
        <position position="169"/>
    </location>
    <ligand>
        <name>UDP-N-acetyl-alpha-D-glucosamine</name>
        <dbReference type="ChEBI" id="CHEBI:57705"/>
    </ligand>
</feature>
<comment type="pathway">
    <text evidence="18">Bacterial outer membrane biogenesis; LPS lipid A biosynthesis.</text>
</comment>
<feature type="binding site" evidence="18">
    <location>
        <position position="422"/>
    </location>
    <ligand>
        <name>acetyl-CoA</name>
        <dbReference type="ChEBI" id="CHEBI:57288"/>
    </ligand>
</feature>
<evidence type="ECO:0000256" key="10">
    <source>
        <dbReference type="ARBA" id="ARBA00022960"/>
    </source>
</evidence>
<feature type="binding site" evidence="18">
    <location>
        <position position="439"/>
    </location>
    <ligand>
        <name>acetyl-CoA</name>
        <dbReference type="ChEBI" id="CHEBI:57288"/>
    </ligand>
</feature>
<keyword evidence="10 18" id="KW-0133">Cell shape</keyword>
<dbReference type="SUPFAM" id="SSF53448">
    <property type="entry name" value="Nucleotide-diphospho-sugar transferases"/>
    <property type="match status" value="1"/>
</dbReference>
<keyword evidence="14 18" id="KW-0961">Cell wall biogenesis/degradation</keyword>
<feature type="binding site" evidence="18">
    <location>
        <position position="227"/>
    </location>
    <ligand>
        <name>UDP-N-acetyl-alpha-D-glucosamine</name>
        <dbReference type="ChEBI" id="CHEBI:57705"/>
    </ligand>
</feature>
<comment type="similarity">
    <text evidence="3 18">In the N-terminal section; belongs to the N-acetylglucosamine-1-phosphate uridyltransferase family.</text>
</comment>
<dbReference type="EC" id="2.7.7.23" evidence="18"/>
<evidence type="ECO:0000256" key="3">
    <source>
        <dbReference type="ARBA" id="ARBA00007947"/>
    </source>
</evidence>
<dbReference type="Pfam" id="PF00132">
    <property type="entry name" value="Hexapep"/>
    <property type="match status" value="1"/>
</dbReference>
<comment type="catalytic activity">
    <reaction evidence="15 18">
        <text>alpha-D-glucosamine 1-phosphate + acetyl-CoA = N-acetyl-alpha-D-glucosamine 1-phosphate + CoA + H(+)</text>
        <dbReference type="Rhea" id="RHEA:13725"/>
        <dbReference type="ChEBI" id="CHEBI:15378"/>
        <dbReference type="ChEBI" id="CHEBI:57287"/>
        <dbReference type="ChEBI" id="CHEBI:57288"/>
        <dbReference type="ChEBI" id="CHEBI:57776"/>
        <dbReference type="ChEBI" id="CHEBI:58516"/>
        <dbReference type="EC" id="2.3.1.157"/>
    </reaction>
</comment>
<comment type="subunit">
    <text evidence="18">Homotrimer.</text>
</comment>
<dbReference type="SUPFAM" id="SSF51161">
    <property type="entry name" value="Trimeric LpxA-like enzymes"/>
    <property type="match status" value="1"/>
</dbReference>
<dbReference type="PANTHER" id="PTHR43584:SF3">
    <property type="entry name" value="BIFUNCTIONAL PROTEIN GLMU"/>
    <property type="match status" value="1"/>
</dbReference>
<evidence type="ECO:0000256" key="9">
    <source>
        <dbReference type="ARBA" id="ARBA00022842"/>
    </source>
</evidence>
<dbReference type="InterPro" id="IPR005882">
    <property type="entry name" value="Bifunctional_GlmU"/>
</dbReference>
<evidence type="ECO:0000256" key="16">
    <source>
        <dbReference type="ARBA" id="ARBA00048493"/>
    </source>
</evidence>
<protein>
    <recommendedName>
        <fullName evidence="18">Bifunctional protein GlmU</fullName>
    </recommendedName>
    <domain>
        <recommendedName>
            <fullName evidence="18">UDP-N-acetylglucosamine pyrophosphorylase</fullName>
            <ecNumber evidence="18">2.7.7.23</ecNumber>
        </recommendedName>
        <alternativeName>
            <fullName evidence="18">N-acetylglucosamine-1-phosphate uridyltransferase</fullName>
        </alternativeName>
    </domain>
    <domain>
        <recommendedName>
            <fullName evidence="18">Glucosamine-1-phosphate N-acetyltransferase</fullName>
            <ecNumber evidence="18">2.3.1.157</ecNumber>
        </recommendedName>
    </domain>
</protein>
<keyword evidence="13 18" id="KW-0012">Acyltransferase</keyword>
<feature type="binding site" evidence="18">
    <location>
        <position position="365"/>
    </location>
    <ligand>
        <name>UDP-N-acetyl-alpha-D-glucosamine</name>
        <dbReference type="ChEBI" id="CHEBI:57705"/>
    </ligand>
</feature>
<feature type="binding site" evidence="18">
    <location>
        <begin position="77"/>
        <end position="78"/>
    </location>
    <ligand>
        <name>UDP-N-acetyl-alpha-D-glucosamine</name>
        <dbReference type="ChEBI" id="CHEBI:57705"/>
    </ligand>
</feature>
<feature type="binding site" evidence="18">
    <location>
        <position position="22"/>
    </location>
    <ligand>
        <name>UDP-N-acetyl-alpha-D-glucosamine</name>
        <dbReference type="ChEBI" id="CHEBI:57705"/>
    </ligand>
</feature>
<dbReference type="InterPro" id="IPR001451">
    <property type="entry name" value="Hexapep"/>
</dbReference>
<keyword evidence="21" id="KW-1185">Reference proteome</keyword>
<dbReference type="EC" id="2.3.1.157" evidence="18"/>
<comment type="pathway">
    <text evidence="18">Nucleotide-sugar biosynthesis; UDP-N-acetyl-alpha-D-glucosamine biosynthesis; UDP-N-acetyl-alpha-D-glucosamine from N-acetyl-alpha-D-glucosamine 1-phosphate: step 1/1.</text>
</comment>
<proteinExistence type="inferred from homology"/>
<evidence type="ECO:0000256" key="13">
    <source>
        <dbReference type="ARBA" id="ARBA00023315"/>
    </source>
</evidence>
<feature type="binding site" evidence="18">
    <location>
        <position position="139"/>
    </location>
    <ligand>
        <name>UDP-N-acetyl-alpha-D-glucosamine</name>
        <dbReference type="ChEBI" id="CHEBI:57705"/>
    </ligand>
</feature>
<feature type="region of interest" description="N-acetyltransferase" evidence="18">
    <location>
        <begin position="251"/>
        <end position="470"/>
    </location>
</feature>
<evidence type="ECO:0000256" key="17">
    <source>
        <dbReference type="ARBA" id="ARBA00049628"/>
    </source>
</evidence>
<keyword evidence="9 18" id="KW-0460">Magnesium</keyword>
<evidence type="ECO:0000256" key="18">
    <source>
        <dbReference type="HAMAP-Rule" id="MF_01631"/>
    </source>
</evidence>
<dbReference type="InterPro" id="IPR025877">
    <property type="entry name" value="MobA-like_NTP_Trfase"/>
</dbReference>
<dbReference type="Pfam" id="PF14602">
    <property type="entry name" value="Hexapep_2"/>
    <property type="match status" value="1"/>
</dbReference>
<evidence type="ECO:0000256" key="14">
    <source>
        <dbReference type="ARBA" id="ARBA00023316"/>
    </source>
</evidence>
<comment type="similarity">
    <text evidence="2 18">In the C-terminal section; belongs to the transferase hexapeptide repeat family.</text>
</comment>
<comment type="subcellular location">
    <subcellularLocation>
        <location evidence="1 18">Cytoplasm</location>
    </subcellularLocation>
</comment>
<comment type="function">
    <text evidence="17 18">Catalyzes the last two sequential reactions in the de novo biosynthetic pathway for UDP-N-acetylglucosamine (UDP-GlcNAc). The C-terminal domain catalyzes the transfer of acetyl group from acetyl coenzyme A to glucosamine-1-phosphate (GlcN-1-P) to produce N-acetylglucosamine-1-phosphate (GlcNAc-1-P), which is converted into UDP-GlcNAc by the transfer of uridine 5-monophosphate (from uridine 5-triphosphate), a reaction catalyzed by the N-terminal domain.</text>
</comment>
<feature type="binding site" evidence="18">
    <location>
        <begin position="8"/>
        <end position="11"/>
    </location>
    <ligand>
        <name>UDP-N-acetyl-alpha-D-glucosamine</name>
        <dbReference type="ChEBI" id="CHEBI:57705"/>
    </ligand>
</feature>
<dbReference type="GO" id="GO:0003977">
    <property type="term" value="F:UDP-N-acetylglucosamine diphosphorylase activity"/>
    <property type="evidence" value="ECO:0007669"/>
    <property type="project" value="UniProtKB-EC"/>
</dbReference>
<dbReference type="NCBIfam" id="TIGR01173">
    <property type="entry name" value="glmU"/>
    <property type="match status" value="1"/>
</dbReference>
<dbReference type="Gene3D" id="3.90.550.10">
    <property type="entry name" value="Spore Coat Polysaccharide Biosynthesis Protein SpsA, Chain A"/>
    <property type="match status" value="1"/>
</dbReference>
<sequence>MIRSAIVLAAGHGSRMKSKRHKVLHEVCGKPMISHILDTLEEMGLSQVIVVVGQQREKVMEAVSGRADVAVQEEQLGTGDAVRAALPHVRPDAESVVVLYGDAPLIRAGTLNKLFAQREEAGAAVGILTANVEDPTGLGRVFVDESGFVSRIVEEKDATPEERQHCVVNTGMYVYDAGALRQSVEQLSPDNAQHEYYLTDTIAILRNSGQPAIPVTVDDVDEIASVNDRLQLARVEQLCRRRIVEHWMREGVTMIDPDSTYIDANVQLSADVTLLPGTILMGATSVGAFSVVGPNAQLTNVTVGERATVQYSVAVDSRIGDDTQVGPFAYLRPGADVGKRVKVGDFVEVKNSRIGDDTKVSHLTYVGDADIGANVNVGCGVITVNYDGERKHKTVVGDHSFVGSNVNLIAPVNVGEGSYIVAGTTVTQDAGDDAFVIGRVPQVTKPNYVRAWKAKKKQANSSEGGDSRGH</sequence>
<evidence type="ECO:0000259" key="19">
    <source>
        <dbReference type="Pfam" id="PF12804"/>
    </source>
</evidence>
<keyword evidence="7 18" id="KW-0479">Metal-binding</keyword>
<feature type="binding site" evidence="18">
    <location>
        <position position="227"/>
    </location>
    <ligand>
        <name>Mg(2+)</name>
        <dbReference type="ChEBI" id="CHEBI:18420"/>
    </ligand>
</feature>
<feature type="binding site" evidence="18">
    <location>
        <position position="404"/>
    </location>
    <ligand>
        <name>acetyl-CoA</name>
        <dbReference type="ChEBI" id="CHEBI:57288"/>
    </ligand>
</feature>
<keyword evidence="8 18" id="KW-0677">Repeat</keyword>
<feature type="active site" description="Proton acceptor" evidence="18">
    <location>
        <position position="362"/>
    </location>
</feature>
<comment type="caution">
    <text evidence="18">Lacks conserved residue(s) required for the propagation of feature annotation.</text>
</comment>
<evidence type="ECO:0000256" key="2">
    <source>
        <dbReference type="ARBA" id="ARBA00007707"/>
    </source>
</evidence>
<evidence type="ECO:0000256" key="11">
    <source>
        <dbReference type="ARBA" id="ARBA00022984"/>
    </source>
</evidence>
<dbReference type="Proteomes" id="UP001164761">
    <property type="component" value="Chromosome"/>
</dbReference>
<feature type="domain" description="MobA-like NTP transferase" evidence="19">
    <location>
        <begin position="5"/>
        <end position="134"/>
    </location>
</feature>
<feature type="binding site" evidence="18">
    <location>
        <position position="154"/>
    </location>
    <ligand>
        <name>UDP-N-acetyl-alpha-D-glucosamine</name>
        <dbReference type="ChEBI" id="CHEBI:57705"/>
    </ligand>
</feature>
<keyword evidence="5 18" id="KW-0808">Transferase</keyword>
<dbReference type="RefSeq" id="WP_268006097.1">
    <property type="nucleotide sequence ID" value="NZ_BSUT01000001.1"/>
</dbReference>
<gene>
    <name evidence="18 20" type="primary">glmU</name>
    <name evidence="20" type="ORF">NZD89_01430</name>
</gene>
<feature type="binding site" evidence="18">
    <location>
        <position position="376"/>
    </location>
    <ligand>
        <name>UDP-N-acetyl-alpha-D-glucosamine</name>
        <dbReference type="ChEBI" id="CHEBI:57705"/>
    </ligand>
</feature>
<dbReference type="PANTHER" id="PTHR43584">
    <property type="entry name" value="NUCLEOTIDYL TRANSFERASE"/>
    <property type="match status" value="1"/>
</dbReference>
<keyword evidence="12 18" id="KW-0511">Multifunctional enzyme</keyword>
<evidence type="ECO:0000313" key="20">
    <source>
        <dbReference type="EMBL" id="WAH42204.1"/>
    </source>
</evidence>
<feature type="binding site" evidence="18">
    <location>
        <position position="102"/>
    </location>
    <ligand>
        <name>Mg(2+)</name>
        <dbReference type="ChEBI" id="CHEBI:18420"/>
    </ligand>
</feature>
<evidence type="ECO:0000256" key="4">
    <source>
        <dbReference type="ARBA" id="ARBA00022490"/>
    </source>
</evidence>
<feature type="binding site" evidence="18">
    <location>
        <position position="350"/>
    </location>
    <ligand>
        <name>UDP-N-acetyl-alpha-D-glucosamine</name>
        <dbReference type="ChEBI" id="CHEBI:57705"/>
    </ligand>
</feature>
<dbReference type="Gene3D" id="2.160.10.10">
    <property type="entry name" value="Hexapeptide repeat proteins"/>
    <property type="match status" value="1"/>
</dbReference>
<evidence type="ECO:0000313" key="21">
    <source>
        <dbReference type="Proteomes" id="UP001164761"/>
    </source>
</evidence>
<feature type="binding site" evidence="18">
    <location>
        <begin position="100"/>
        <end position="102"/>
    </location>
    <ligand>
        <name>UDP-N-acetyl-alpha-D-glucosamine</name>
        <dbReference type="ChEBI" id="CHEBI:57705"/>
    </ligand>
</feature>
<accession>A0ABY6ZH76</accession>
<comment type="catalytic activity">
    <reaction evidence="16 18">
        <text>N-acetyl-alpha-D-glucosamine 1-phosphate + UTP + H(+) = UDP-N-acetyl-alpha-D-glucosamine + diphosphate</text>
        <dbReference type="Rhea" id="RHEA:13509"/>
        <dbReference type="ChEBI" id="CHEBI:15378"/>
        <dbReference type="ChEBI" id="CHEBI:33019"/>
        <dbReference type="ChEBI" id="CHEBI:46398"/>
        <dbReference type="ChEBI" id="CHEBI:57705"/>
        <dbReference type="ChEBI" id="CHEBI:57776"/>
        <dbReference type="EC" id="2.7.7.23"/>
    </reaction>
</comment>
<dbReference type="InterPro" id="IPR011004">
    <property type="entry name" value="Trimer_LpxA-like_sf"/>
</dbReference>